<dbReference type="Proteomes" id="UP000478090">
    <property type="component" value="Unassembled WGS sequence"/>
</dbReference>
<dbReference type="Pfam" id="PF15919">
    <property type="entry name" value="HicB_lk_antitox"/>
    <property type="match status" value="1"/>
</dbReference>
<dbReference type="InterPro" id="IPR035069">
    <property type="entry name" value="TTHA1013/TTHA0281-like"/>
</dbReference>
<name>A0ABW9VI88_9BURK</name>
<organism evidence="2 3">
    <name type="scientific">Duganella qianjiadongensis</name>
    <dbReference type="NCBI Taxonomy" id="2692176"/>
    <lineage>
        <taxon>Bacteria</taxon>
        <taxon>Pseudomonadati</taxon>
        <taxon>Pseudomonadota</taxon>
        <taxon>Betaproteobacteria</taxon>
        <taxon>Burkholderiales</taxon>
        <taxon>Oxalobacteraceae</taxon>
        <taxon>Telluria group</taxon>
        <taxon>Duganella</taxon>
    </lineage>
</organism>
<comment type="caution">
    <text evidence="2">The sequence shown here is derived from an EMBL/GenBank/DDBJ whole genome shotgun (WGS) entry which is preliminary data.</text>
</comment>
<feature type="domain" description="HicB-like antitoxin of toxin-antitoxin system" evidence="1">
    <location>
        <begin position="4"/>
        <end position="91"/>
    </location>
</feature>
<reference evidence="2 3" key="1">
    <citation type="submission" date="2019-12" db="EMBL/GenBank/DDBJ databases">
        <title>Novel species isolated from a subtropical stream in China.</title>
        <authorList>
            <person name="Lu H."/>
        </authorList>
    </citation>
    <scope>NUCLEOTIDE SEQUENCE [LARGE SCALE GENOMIC DNA]</scope>
    <source>
        <strain evidence="2 3">CY13W</strain>
    </source>
</reference>
<evidence type="ECO:0000259" key="1">
    <source>
        <dbReference type="Pfam" id="PF15919"/>
    </source>
</evidence>
<dbReference type="RefSeq" id="WP_161038533.1">
    <property type="nucleotide sequence ID" value="NZ_WWCM01000003.1"/>
</dbReference>
<dbReference type="PANTHER" id="PTHR34504:SF2">
    <property type="entry name" value="UPF0150 PROTEIN SSL0259"/>
    <property type="match status" value="1"/>
</dbReference>
<gene>
    <name evidence="2" type="ORF">GTP27_07460</name>
</gene>
<protein>
    <submittedName>
        <fullName evidence="2">CopG family transcriptional regulator</fullName>
    </submittedName>
</protein>
<dbReference type="InterPro" id="IPR051404">
    <property type="entry name" value="TA_system_antitoxin"/>
</dbReference>
<dbReference type="Gene3D" id="3.30.160.250">
    <property type="match status" value="1"/>
</dbReference>
<dbReference type="EMBL" id="WWCM01000003">
    <property type="protein sequence ID" value="MYM39168.1"/>
    <property type="molecule type" value="Genomic_DNA"/>
</dbReference>
<dbReference type="SUPFAM" id="SSF143100">
    <property type="entry name" value="TTHA1013/TTHA0281-like"/>
    <property type="match status" value="1"/>
</dbReference>
<accession>A0ABW9VI88</accession>
<evidence type="ECO:0000313" key="3">
    <source>
        <dbReference type="Proteomes" id="UP000478090"/>
    </source>
</evidence>
<dbReference type="InterPro" id="IPR031807">
    <property type="entry name" value="HicB-like"/>
</dbReference>
<keyword evidence="3" id="KW-1185">Reference proteome</keyword>
<evidence type="ECO:0000313" key="2">
    <source>
        <dbReference type="EMBL" id="MYM39168.1"/>
    </source>
</evidence>
<proteinExistence type="predicted"/>
<sequence length="103" mass="11372">MKIPVVIFKDQDSIYGASVPDIPGLHSCGNTLEEALRNTLDALHSHIELLHELGEEIGLHPSPLKQLQAHPDYAGGTWHHIHIDPAILHPKRIGATFHNSTIK</sequence>
<dbReference type="PANTHER" id="PTHR34504">
    <property type="entry name" value="ANTITOXIN HICB"/>
    <property type="match status" value="1"/>
</dbReference>